<dbReference type="Gene3D" id="3.30.70.1990">
    <property type="match status" value="1"/>
</dbReference>
<dbReference type="InterPro" id="IPR036188">
    <property type="entry name" value="FAD/NAD-bd_sf"/>
</dbReference>
<dbReference type="PANTHER" id="PTHR42923:SF17">
    <property type="entry name" value="AMINE OXIDASE DOMAIN-CONTAINING PROTEIN"/>
    <property type="match status" value="1"/>
</dbReference>
<dbReference type="Pfam" id="PF01593">
    <property type="entry name" value="Amino_oxidase"/>
    <property type="match status" value="1"/>
</dbReference>
<proteinExistence type="predicted"/>
<dbReference type="PANTHER" id="PTHR42923">
    <property type="entry name" value="PROTOPORPHYRINOGEN OXIDASE"/>
    <property type="match status" value="1"/>
</dbReference>
<dbReference type="Proteomes" id="UP000288587">
    <property type="component" value="Unassembled WGS sequence"/>
</dbReference>
<dbReference type="AlphaFoldDB" id="A0A3S2UIJ2"/>
<evidence type="ECO:0000313" key="3">
    <source>
        <dbReference type="Proteomes" id="UP000288587"/>
    </source>
</evidence>
<dbReference type="EMBL" id="SACM01000001">
    <property type="protein sequence ID" value="RVT89009.1"/>
    <property type="molecule type" value="Genomic_DNA"/>
</dbReference>
<feature type="domain" description="Amine oxidase" evidence="1">
    <location>
        <begin position="11"/>
        <end position="284"/>
    </location>
</feature>
<protein>
    <submittedName>
        <fullName evidence="2">FAD-dependent oxidoreductase</fullName>
    </submittedName>
</protein>
<comment type="caution">
    <text evidence="2">The sequence shown here is derived from an EMBL/GenBank/DDBJ whole genome shotgun (WGS) entry which is preliminary data.</text>
</comment>
<dbReference type="InterPro" id="IPR002937">
    <property type="entry name" value="Amino_oxidase"/>
</dbReference>
<sequence>MPRVAVVGAGITGLGAAHALAGAAEVTLFEADARLGGHANTVPVTLDGVTHGVDTGFLVFNERTYPLLLDLFQHLKVPVAKSEMSFSVQNLATGLEWSGTDLNGVFAQRSNLLRPSFWGMLRDLLRFNQRCTELAERGDDAALAEPTADFLKRERFGEAFRDGYLLPMVACIWSCPTEQMLRFPIGTLIRFCHNHGLLQVADRPQWYTVAGGSAQYVMRLREGIPHVHVAQPVRGVLRQGDGVLLRTDAGTQHFDAVILATHSDQALHLLEAPLPRETSLLSALRYQANRAVLHTDVAVLPQRRRAWSAWNYEANTAQTQQDQRPVCLHYLINKLQPLPWQQPVVVSLNPLREPTQVIAEFDYAHPVFDEGAVRAQARLAEIQGEGRIWFAGAWTRYGFHEDGLLSGLTAACAALAQLERVAA</sequence>
<gene>
    <name evidence="2" type="ORF">EOD73_07875</name>
</gene>
<name>A0A3S2UIJ2_9BURK</name>
<dbReference type="Gene3D" id="3.50.50.60">
    <property type="entry name" value="FAD/NAD(P)-binding domain"/>
    <property type="match status" value="1"/>
</dbReference>
<evidence type="ECO:0000259" key="1">
    <source>
        <dbReference type="Pfam" id="PF01593"/>
    </source>
</evidence>
<evidence type="ECO:0000313" key="2">
    <source>
        <dbReference type="EMBL" id="RVT89009.1"/>
    </source>
</evidence>
<dbReference type="OrthoDB" id="20837at2"/>
<dbReference type="GO" id="GO:0016491">
    <property type="term" value="F:oxidoreductase activity"/>
    <property type="evidence" value="ECO:0007669"/>
    <property type="project" value="InterPro"/>
</dbReference>
<dbReference type="SUPFAM" id="SSF51905">
    <property type="entry name" value="FAD/NAD(P)-binding domain"/>
    <property type="match status" value="1"/>
</dbReference>
<accession>A0A3S2UIJ2</accession>
<organism evidence="2 3">
    <name type="scientific">Inhella crocodyli</name>
    <dbReference type="NCBI Taxonomy" id="2499851"/>
    <lineage>
        <taxon>Bacteria</taxon>
        <taxon>Pseudomonadati</taxon>
        <taxon>Pseudomonadota</taxon>
        <taxon>Betaproteobacteria</taxon>
        <taxon>Burkholderiales</taxon>
        <taxon>Sphaerotilaceae</taxon>
        <taxon>Inhella</taxon>
    </lineage>
</organism>
<reference evidence="2 3" key="1">
    <citation type="submission" date="2019-01" db="EMBL/GenBank/DDBJ databases">
        <authorList>
            <person name="Chen W.-M."/>
        </authorList>
    </citation>
    <scope>NUCLEOTIDE SEQUENCE [LARGE SCALE GENOMIC DNA]</scope>
    <source>
        <strain evidence="2 3">CCP-18</strain>
    </source>
</reference>
<dbReference type="Gene3D" id="1.10.405.20">
    <property type="match status" value="1"/>
</dbReference>
<dbReference type="InterPro" id="IPR050464">
    <property type="entry name" value="Zeta_carotene_desat/Oxidored"/>
</dbReference>
<dbReference type="RefSeq" id="WP_127682465.1">
    <property type="nucleotide sequence ID" value="NZ_SACM01000001.1"/>
</dbReference>
<dbReference type="FunFam" id="1.10.405.20:FF:000001">
    <property type="entry name" value="Amine oxidase"/>
    <property type="match status" value="1"/>
</dbReference>
<keyword evidence="3" id="KW-1185">Reference proteome</keyword>